<proteinExistence type="predicted"/>
<keyword evidence="3" id="KW-1185">Reference proteome</keyword>
<feature type="compositionally biased region" description="Polar residues" evidence="1">
    <location>
        <begin position="164"/>
        <end position="175"/>
    </location>
</feature>
<sequence length="228" mass="24000">MPRVITGPSSDSFVGIFAGRRGIFGEDPNRCSQNQIQIGGPNMLEECAKCGCISTAKGALGFKRLETQPNDIRSPESSLESKGRPFRVGMEQTAGPVFQSGPLTWLASGRRVQYQLGGSKALRISTILPDSEMSGEGIERVGGVKSGDTILAGAAMVPDPSRTGVRTSTGPSEEGTTYWLGGPAAPANRVPPTDCLEILRRQFESSGLPVQVVELLLGGTRSATSAAY</sequence>
<name>A0ABR0AIL0_9CRUS</name>
<comment type="caution">
    <text evidence="2">The sequence shown here is derived from an EMBL/GenBank/DDBJ whole genome shotgun (WGS) entry which is preliminary data.</text>
</comment>
<evidence type="ECO:0000313" key="2">
    <source>
        <dbReference type="EMBL" id="KAK4024964.1"/>
    </source>
</evidence>
<evidence type="ECO:0000313" key="3">
    <source>
        <dbReference type="Proteomes" id="UP001234178"/>
    </source>
</evidence>
<feature type="region of interest" description="Disordered" evidence="1">
    <location>
        <begin position="155"/>
        <end position="186"/>
    </location>
</feature>
<accession>A0ABR0AIL0</accession>
<evidence type="ECO:0000256" key="1">
    <source>
        <dbReference type="SAM" id="MobiDB-lite"/>
    </source>
</evidence>
<protein>
    <submittedName>
        <fullName evidence="2">Uncharacterized protein</fullName>
    </submittedName>
</protein>
<reference evidence="2 3" key="1">
    <citation type="journal article" date="2023" name="Nucleic Acids Res.">
        <title>The hologenome of Daphnia magna reveals possible DNA methylation and microbiome-mediated evolution of the host genome.</title>
        <authorList>
            <person name="Chaturvedi A."/>
            <person name="Li X."/>
            <person name="Dhandapani V."/>
            <person name="Marshall H."/>
            <person name="Kissane S."/>
            <person name="Cuenca-Cambronero M."/>
            <person name="Asole G."/>
            <person name="Calvet F."/>
            <person name="Ruiz-Romero M."/>
            <person name="Marangio P."/>
            <person name="Guigo R."/>
            <person name="Rago D."/>
            <person name="Mirbahai L."/>
            <person name="Eastwood N."/>
            <person name="Colbourne J.K."/>
            <person name="Zhou J."/>
            <person name="Mallon E."/>
            <person name="Orsini L."/>
        </authorList>
    </citation>
    <scope>NUCLEOTIDE SEQUENCE [LARGE SCALE GENOMIC DNA]</scope>
    <source>
        <strain evidence="2">LRV0_1</strain>
    </source>
</reference>
<gene>
    <name evidence="2" type="ORF">OUZ56_010458</name>
</gene>
<dbReference type="Proteomes" id="UP001234178">
    <property type="component" value="Unassembled WGS sequence"/>
</dbReference>
<dbReference type="EMBL" id="JAOYFB010000037">
    <property type="protein sequence ID" value="KAK4024964.1"/>
    <property type="molecule type" value="Genomic_DNA"/>
</dbReference>
<organism evidence="2 3">
    <name type="scientific">Daphnia magna</name>
    <dbReference type="NCBI Taxonomy" id="35525"/>
    <lineage>
        <taxon>Eukaryota</taxon>
        <taxon>Metazoa</taxon>
        <taxon>Ecdysozoa</taxon>
        <taxon>Arthropoda</taxon>
        <taxon>Crustacea</taxon>
        <taxon>Branchiopoda</taxon>
        <taxon>Diplostraca</taxon>
        <taxon>Cladocera</taxon>
        <taxon>Anomopoda</taxon>
        <taxon>Daphniidae</taxon>
        <taxon>Daphnia</taxon>
    </lineage>
</organism>